<dbReference type="PROSITE" id="PS51133">
    <property type="entry name" value="ZF_TFIIS_2"/>
    <property type="match status" value="1"/>
</dbReference>
<feature type="binding site" evidence="7">
    <location>
        <position position="7"/>
    </location>
    <ligand>
        <name>Zn(2+)</name>
        <dbReference type="ChEBI" id="CHEBI:29105"/>
        <label>1</label>
    </ligand>
</feature>
<accession>A0A832V7Z7</accession>
<dbReference type="InterPro" id="IPR006288">
    <property type="entry name" value="TFS"/>
</dbReference>
<evidence type="ECO:0000256" key="3">
    <source>
        <dbReference type="ARBA" id="ARBA00022833"/>
    </source>
</evidence>
<evidence type="ECO:0000256" key="8">
    <source>
        <dbReference type="PIRSR" id="PIRSR005586-2"/>
    </source>
</evidence>
<dbReference type="GO" id="GO:0003676">
    <property type="term" value="F:nucleic acid binding"/>
    <property type="evidence" value="ECO:0007669"/>
    <property type="project" value="InterPro"/>
</dbReference>
<keyword evidence="1 7" id="KW-0479">Metal-binding</keyword>
<feature type="domain" description="TFIIS-type" evidence="10">
    <location>
        <begin position="61"/>
        <end position="100"/>
    </location>
</feature>
<dbReference type="InterPro" id="IPR019761">
    <property type="entry name" value="DNA-dir_RNA_pol-M_15_CS"/>
</dbReference>
<dbReference type="GO" id="GO:0008270">
    <property type="term" value="F:zinc ion binding"/>
    <property type="evidence" value="ECO:0007669"/>
    <property type="project" value="UniProtKB-KW"/>
</dbReference>
<dbReference type="SUPFAM" id="SSF57783">
    <property type="entry name" value="Zinc beta-ribbon"/>
    <property type="match status" value="1"/>
</dbReference>
<dbReference type="PANTHER" id="PTHR11239">
    <property type="entry name" value="DNA-DIRECTED RNA POLYMERASE"/>
    <property type="match status" value="1"/>
</dbReference>
<feature type="binding site" evidence="7">
    <location>
        <position position="67"/>
    </location>
    <ligand>
        <name>Zn(2+)</name>
        <dbReference type="ChEBI" id="CHEBI:29105"/>
        <label>2</label>
    </ligand>
</feature>
<evidence type="ECO:0000313" key="11">
    <source>
        <dbReference type="EMBL" id="HIJ99310.1"/>
    </source>
</evidence>
<feature type="binding site" evidence="7">
    <location>
        <position position="65"/>
    </location>
    <ligand>
        <name>Zn(2+)</name>
        <dbReference type="ChEBI" id="CHEBI:29105"/>
        <label>2</label>
    </ligand>
</feature>
<dbReference type="GO" id="GO:0003899">
    <property type="term" value="F:DNA-directed RNA polymerase activity"/>
    <property type="evidence" value="ECO:0007669"/>
    <property type="project" value="InterPro"/>
</dbReference>
<keyword evidence="12" id="KW-1185">Reference proteome</keyword>
<dbReference type="InterPro" id="IPR001222">
    <property type="entry name" value="Znf_TFIIS"/>
</dbReference>
<dbReference type="NCBIfam" id="TIGR01384">
    <property type="entry name" value="TFS_arch"/>
    <property type="match status" value="1"/>
</dbReference>
<dbReference type="InterPro" id="IPR012164">
    <property type="entry name" value="Rpa12/Rpb9/Rpc10/TFS"/>
</dbReference>
<evidence type="ECO:0000256" key="5">
    <source>
        <dbReference type="ARBA" id="ARBA00023163"/>
    </source>
</evidence>
<dbReference type="GO" id="GO:0006351">
    <property type="term" value="P:DNA-templated transcription"/>
    <property type="evidence" value="ECO:0007669"/>
    <property type="project" value="InterPro"/>
</dbReference>
<feature type="binding site" evidence="7">
    <location>
        <position position="95"/>
    </location>
    <ligand>
        <name>Zn(2+)</name>
        <dbReference type="ChEBI" id="CHEBI:29105"/>
        <label>2</label>
    </ligand>
</feature>
<organism evidence="11 12">
    <name type="scientific">Candidatus Undinarchaeum marinum</name>
    <dbReference type="NCBI Taxonomy" id="2756141"/>
    <lineage>
        <taxon>Archaea</taxon>
        <taxon>Candidatus Undinarchaeota</taxon>
        <taxon>Candidatus Undinarchaeia</taxon>
        <taxon>Candidatus Undinarchaeales</taxon>
        <taxon>Candidatus Undinarchaeaceae</taxon>
        <taxon>Candidatus Undinarchaeum</taxon>
    </lineage>
</organism>
<dbReference type="InterPro" id="IPR001529">
    <property type="entry name" value="Zn_ribbon_RPB9"/>
</dbReference>
<dbReference type="PROSITE" id="PS01030">
    <property type="entry name" value="RNA_POL_M_15KD"/>
    <property type="match status" value="1"/>
</dbReference>
<feature type="binding site" evidence="7">
    <location>
        <position position="22"/>
    </location>
    <ligand>
        <name>Zn(2+)</name>
        <dbReference type="ChEBI" id="CHEBI:29105"/>
        <label>1</label>
    </ligand>
</feature>
<keyword evidence="3 7" id="KW-0862">Zinc</keyword>
<dbReference type="PIRSF" id="PIRSF005586">
    <property type="entry name" value="RNApol_RpoM"/>
    <property type="match status" value="1"/>
</dbReference>
<gene>
    <name evidence="11" type="ORF">H1011_00615</name>
</gene>
<dbReference type="CDD" id="cd10511">
    <property type="entry name" value="Zn-ribbon_TFS"/>
    <property type="match status" value="1"/>
</dbReference>
<keyword evidence="5 6" id="KW-0804">Transcription</keyword>
<evidence type="ECO:0000259" key="10">
    <source>
        <dbReference type="PROSITE" id="PS51133"/>
    </source>
</evidence>
<dbReference type="PANTHER" id="PTHR11239:SF12">
    <property type="entry name" value="DNA-DIRECTED RNA POLYMERASE III SUBUNIT RPC10"/>
    <property type="match status" value="1"/>
</dbReference>
<dbReference type="EMBL" id="DVAD01000004">
    <property type="protein sequence ID" value="HIJ99310.1"/>
    <property type="molecule type" value="Genomic_DNA"/>
</dbReference>
<dbReference type="Pfam" id="PF01096">
    <property type="entry name" value="Zn_ribbon_TFIIS"/>
    <property type="match status" value="1"/>
</dbReference>
<evidence type="ECO:0000256" key="9">
    <source>
        <dbReference type="RuleBase" id="RU003474"/>
    </source>
</evidence>
<dbReference type="AlphaFoldDB" id="A0A832V7Z7"/>
<feature type="binding site" evidence="7">
    <location>
        <position position="24"/>
    </location>
    <ligand>
        <name>Zn(2+)</name>
        <dbReference type="ChEBI" id="CHEBI:29105"/>
        <label>1</label>
    </ligand>
</feature>
<name>A0A832V7Z7_9ARCH</name>
<evidence type="ECO:0000256" key="1">
    <source>
        <dbReference type="ARBA" id="ARBA00022723"/>
    </source>
</evidence>
<dbReference type="SMART" id="SM00440">
    <property type="entry name" value="ZnF_C2C2"/>
    <property type="match status" value="1"/>
</dbReference>
<dbReference type="GO" id="GO:0006355">
    <property type="term" value="P:regulation of DNA-templated transcription"/>
    <property type="evidence" value="ECO:0007669"/>
    <property type="project" value="InterPro"/>
</dbReference>
<evidence type="ECO:0000256" key="2">
    <source>
        <dbReference type="ARBA" id="ARBA00022771"/>
    </source>
</evidence>
<reference evidence="11 12" key="1">
    <citation type="journal article" name="Nat. Commun.">
        <title>Undinarchaeota illuminate DPANN phylogeny and the impact of gene transfer on archaeal evolution.</title>
        <authorList>
            <person name="Dombrowski N."/>
            <person name="Williams T.A."/>
            <person name="Sun J."/>
            <person name="Woodcroft B.J."/>
            <person name="Lee J.H."/>
            <person name="Minh B.Q."/>
            <person name="Rinke C."/>
            <person name="Spang A."/>
        </authorList>
    </citation>
    <scope>NUCLEOTIDE SEQUENCE [LARGE SCALE GENOMIC DNA]</scope>
    <source>
        <strain evidence="11">MAG_bin17</strain>
    </source>
</reference>
<evidence type="ECO:0000256" key="6">
    <source>
        <dbReference type="PIRNR" id="PIRNR005586"/>
    </source>
</evidence>
<dbReference type="SMART" id="SM00661">
    <property type="entry name" value="RPOL9"/>
    <property type="match status" value="1"/>
</dbReference>
<dbReference type="Proteomes" id="UP000604391">
    <property type="component" value="Unassembled WGS sequence"/>
</dbReference>
<keyword evidence="4" id="KW-0805">Transcription regulation</keyword>
<feature type="zinc finger region" description="C4-type" evidence="8">
    <location>
        <begin position="4"/>
        <end position="24"/>
    </location>
</feature>
<evidence type="ECO:0000313" key="12">
    <source>
        <dbReference type="Proteomes" id="UP000604391"/>
    </source>
</evidence>
<sequence>MKFCEKCGSLMKPNDSGSEFLCDCGHTESVGEGHITTEKMEKGIPDIVVKEEGDKILLPETDADCECGNKKAYYWMEQTRSADEAPTRFYRCTKCMHTWREYS</sequence>
<comment type="caution">
    <text evidence="11">The sequence shown here is derived from an EMBL/GenBank/DDBJ whole genome shotgun (WGS) entry which is preliminary data.</text>
</comment>
<protein>
    <submittedName>
        <fullName evidence="11">Transcription factor S</fullName>
    </submittedName>
</protein>
<comment type="similarity">
    <text evidence="6 9">Belongs to the archaeal rpoM/eukaryotic RPA12/RPB9/RPC11 RNA polymerase family.</text>
</comment>
<keyword evidence="2 8" id="KW-0863">Zinc-finger</keyword>
<feature type="binding site" evidence="7">
    <location>
        <position position="92"/>
    </location>
    <ligand>
        <name>Zn(2+)</name>
        <dbReference type="ChEBI" id="CHEBI:29105"/>
        <label>2</label>
    </ligand>
</feature>
<dbReference type="Gene3D" id="2.20.25.10">
    <property type="match status" value="1"/>
</dbReference>
<evidence type="ECO:0000256" key="7">
    <source>
        <dbReference type="PIRSR" id="PIRSR005586-1"/>
    </source>
</evidence>
<proteinExistence type="inferred from homology"/>
<feature type="binding site" evidence="7">
    <location>
        <position position="4"/>
    </location>
    <ligand>
        <name>Zn(2+)</name>
        <dbReference type="ChEBI" id="CHEBI:29105"/>
        <label>1</label>
    </ligand>
</feature>
<evidence type="ECO:0000256" key="4">
    <source>
        <dbReference type="ARBA" id="ARBA00023015"/>
    </source>
</evidence>